<accession>A0A0N1IDL5</accession>
<comment type="subcellular location">
    <subcellularLocation>
        <location evidence="5 6">Cytoplasm</location>
    </subcellularLocation>
    <subcellularLocation>
        <location evidence="5 6">Cytoplasmic vesicle</location>
        <location evidence="5 6">COPI-coated vesicle membrane</location>
        <topology evidence="5 6">Peripheral membrane protein</topology>
        <orientation evidence="5 6">Cytoplasmic side</orientation>
    </subcellularLocation>
    <subcellularLocation>
        <location evidence="5 6">Golgi apparatus membrane</location>
        <topology evidence="5 6">Peripheral membrane protein</topology>
        <orientation evidence="5 6">Cytoplasmic side</orientation>
    </subcellularLocation>
</comment>
<keyword evidence="5" id="KW-0968">Cytoplasmic vesicle</keyword>
<comment type="function">
    <text evidence="5">The coatomer is a cytosolic protein complex that binds to dilysine motifs and reversibly associates with Golgi non-clathrin-coated vesicles, which further mediate biosynthetic protein transport from the ER, via the Golgi up to the trans Golgi network. Coatomer complex is required for budding from Golgi membranes, and is essential for the retrograde Golgi-to-ER transport of dilysine-tagged proteins.</text>
</comment>
<evidence type="ECO:0000256" key="1">
    <source>
        <dbReference type="ARBA" id="ARBA00010516"/>
    </source>
</evidence>
<evidence type="ECO:0000256" key="5">
    <source>
        <dbReference type="RuleBase" id="RU364018"/>
    </source>
</evidence>
<comment type="subunit">
    <text evidence="5">Oligomeric complex that consists of at least the alpha, beta, beta', gamma, delta, epsilon and zeta subunits.</text>
</comment>
<dbReference type="InterPro" id="IPR027059">
    <property type="entry name" value="Coatomer_dsu"/>
</dbReference>
<evidence type="ECO:0000313" key="9">
    <source>
        <dbReference type="Proteomes" id="UP000053268"/>
    </source>
</evidence>
<dbReference type="GO" id="GO:0006890">
    <property type="term" value="P:retrograde vesicle-mediated transport, Golgi to endoplasmic reticulum"/>
    <property type="evidence" value="ECO:0007669"/>
    <property type="project" value="UniProtKB-UniRule"/>
</dbReference>
<feature type="region of interest" description="Disordered" evidence="7">
    <location>
        <begin position="1"/>
        <end position="69"/>
    </location>
</feature>
<keyword evidence="9" id="KW-1185">Reference proteome</keyword>
<dbReference type="PANTHER" id="PTHR10121">
    <property type="entry name" value="COATOMER SUBUNIT DELTA"/>
    <property type="match status" value="1"/>
</dbReference>
<keyword evidence="5" id="KW-0931">ER-Golgi transport</keyword>
<sequence length="207" mass="22729">MRERAKELQREKLEAAKRGQTPRSSTAFSGGFGNSSMGSSTAPTSSPIAEKLPTTPVRETQAASTAMKLSSRGADVDSFVSRLAKEGDVAALAPQVTAVAKDKAPLPADHKDVHLRFEERLSLTLGRDGDIQNFELSAFVVPSNGSQQAFDDIGFIIVVKDNAMKWRTIGLFDTVNRTDDNFEWFAQIFNNDEIEHKVVGYTVPYIY</sequence>
<feature type="compositionally biased region" description="Polar residues" evidence="7">
    <location>
        <begin position="57"/>
        <end position="68"/>
    </location>
</feature>
<evidence type="ECO:0000256" key="6">
    <source>
        <dbReference type="RuleBase" id="RU366052"/>
    </source>
</evidence>
<keyword evidence="5" id="KW-0333">Golgi apparatus</keyword>
<dbReference type="GO" id="GO:0006888">
    <property type="term" value="P:endoplasmic reticulum to Golgi vesicle-mediated transport"/>
    <property type="evidence" value="ECO:0007669"/>
    <property type="project" value="TreeGrafter"/>
</dbReference>
<evidence type="ECO:0000256" key="3">
    <source>
        <dbReference type="ARBA" id="ARBA00022490"/>
    </source>
</evidence>
<reference evidence="8 9" key="1">
    <citation type="journal article" date="2015" name="Nat. Commun.">
        <title>Outbred genome sequencing and CRISPR/Cas9 gene editing in butterflies.</title>
        <authorList>
            <person name="Li X."/>
            <person name="Fan D."/>
            <person name="Zhang W."/>
            <person name="Liu G."/>
            <person name="Zhang L."/>
            <person name="Zhao L."/>
            <person name="Fang X."/>
            <person name="Chen L."/>
            <person name="Dong Y."/>
            <person name="Chen Y."/>
            <person name="Ding Y."/>
            <person name="Zhao R."/>
            <person name="Feng M."/>
            <person name="Zhu Y."/>
            <person name="Feng Y."/>
            <person name="Jiang X."/>
            <person name="Zhu D."/>
            <person name="Xiang H."/>
            <person name="Feng X."/>
            <person name="Li S."/>
            <person name="Wang J."/>
            <person name="Zhang G."/>
            <person name="Kronforst M.R."/>
            <person name="Wang W."/>
        </authorList>
    </citation>
    <scope>NUCLEOTIDE SEQUENCE [LARGE SCALE GENOMIC DNA]</scope>
    <source>
        <strain evidence="8">Ya'a_city_454_Px</strain>
        <tissue evidence="8">Whole body</tissue>
    </source>
</reference>
<keyword evidence="2 5" id="KW-0813">Transport</keyword>
<keyword evidence="5" id="KW-0472">Membrane</keyword>
<dbReference type="PANTHER" id="PTHR10121:SF0">
    <property type="entry name" value="COATOMER SUBUNIT DELTA"/>
    <property type="match status" value="1"/>
</dbReference>
<keyword evidence="3 5" id="KW-0963">Cytoplasm</keyword>
<dbReference type="AlphaFoldDB" id="A0A0N1IDL5"/>
<dbReference type="GO" id="GO:0051645">
    <property type="term" value="P:Golgi localization"/>
    <property type="evidence" value="ECO:0007669"/>
    <property type="project" value="TreeGrafter"/>
</dbReference>
<dbReference type="STRING" id="66420.A0A0N1IDL5"/>
<evidence type="ECO:0000256" key="4">
    <source>
        <dbReference type="ARBA" id="ARBA00022927"/>
    </source>
</evidence>
<dbReference type="GO" id="GO:0030126">
    <property type="term" value="C:COPI vesicle coat"/>
    <property type="evidence" value="ECO:0007669"/>
    <property type="project" value="UniProtKB-UniRule"/>
</dbReference>
<comment type="caution">
    <text evidence="8">The sequence shown here is derived from an EMBL/GenBank/DDBJ whole genome shotgun (WGS) entry which is preliminary data.</text>
</comment>
<evidence type="ECO:0000313" key="8">
    <source>
        <dbReference type="EMBL" id="KPJ20790.1"/>
    </source>
</evidence>
<keyword evidence="4 5" id="KW-0653">Protein transport</keyword>
<name>A0A0N1IDL5_PAPXU</name>
<feature type="compositionally biased region" description="Basic and acidic residues" evidence="7">
    <location>
        <begin position="1"/>
        <end position="17"/>
    </location>
</feature>
<dbReference type="Proteomes" id="UP000053268">
    <property type="component" value="Unassembled WGS sequence"/>
</dbReference>
<comment type="similarity">
    <text evidence="1 5">Belongs to the adaptor complexes medium subunit family. Delta-COP subfamily.</text>
</comment>
<dbReference type="GO" id="GO:0000139">
    <property type="term" value="C:Golgi membrane"/>
    <property type="evidence" value="ECO:0007669"/>
    <property type="project" value="UniProtKB-SubCell"/>
</dbReference>
<gene>
    <name evidence="8" type="ORF">RR46_00195</name>
</gene>
<protein>
    <recommendedName>
        <fullName evidence="5">Coatomer subunit delta</fullName>
    </recommendedName>
</protein>
<evidence type="ECO:0000256" key="7">
    <source>
        <dbReference type="SAM" id="MobiDB-lite"/>
    </source>
</evidence>
<proteinExistence type="inferred from homology"/>
<evidence type="ECO:0000256" key="2">
    <source>
        <dbReference type="ARBA" id="ARBA00022448"/>
    </source>
</evidence>
<organism evidence="8 9">
    <name type="scientific">Papilio xuthus</name>
    <name type="common">Asian swallowtail butterfly</name>
    <dbReference type="NCBI Taxonomy" id="66420"/>
    <lineage>
        <taxon>Eukaryota</taxon>
        <taxon>Metazoa</taxon>
        <taxon>Ecdysozoa</taxon>
        <taxon>Arthropoda</taxon>
        <taxon>Hexapoda</taxon>
        <taxon>Insecta</taxon>
        <taxon>Pterygota</taxon>
        <taxon>Neoptera</taxon>
        <taxon>Endopterygota</taxon>
        <taxon>Lepidoptera</taxon>
        <taxon>Glossata</taxon>
        <taxon>Ditrysia</taxon>
        <taxon>Papilionoidea</taxon>
        <taxon>Papilionidae</taxon>
        <taxon>Papilioninae</taxon>
        <taxon>Papilio</taxon>
    </lineage>
</organism>
<feature type="compositionally biased region" description="Low complexity" evidence="7">
    <location>
        <begin position="34"/>
        <end position="47"/>
    </location>
</feature>
<dbReference type="GO" id="GO:0015031">
    <property type="term" value="P:protein transport"/>
    <property type="evidence" value="ECO:0007669"/>
    <property type="project" value="UniProtKB-KW"/>
</dbReference>
<dbReference type="EMBL" id="LADI01014606">
    <property type="protein sequence ID" value="KPJ20790.1"/>
    <property type="molecule type" value="Genomic_DNA"/>
</dbReference>